<dbReference type="Proteomes" id="UP001066276">
    <property type="component" value="Chromosome 4_2"/>
</dbReference>
<name>A0AAV7SC74_PLEWA</name>
<dbReference type="EMBL" id="JANPWB010000008">
    <property type="protein sequence ID" value="KAJ1161425.1"/>
    <property type="molecule type" value="Genomic_DNA"/>
</dbReference>
<protein>
    <submittedName>
        <fullName evidence="2">Uncharacterized protein</fullName>
    </submittedName>
</protein>
<evidence type="ECO:0000313" key="3">
    <source>
        <dbReference type="Proteomes" id="UP001066276"/>
    </source>
</evidence>
<gene>
    <name evidence="2" type="ORF">NDU88_001911</name>
</gene>
<reference evidence="2" key="1">
    <citation type="journal article" date="2022" name="bioRxiv">
        <title>Sequencing and chromosome-scale assembly of the giantPleurodeles waltlgenome.</title>
        <authorList>
            <person name="Brown T."/>
            <person name="Elewa A."/>
            <person name="Iarovenko S."/>
            <person name="Subramanian E."/>
            <person name="Araus A.J."/>
            <person name="Petzold A."/>
            <person name="Susuki M."/>
            <person name="Suzuki K.-i.T."/>
            <person name="Hayashi T."/>
            <person name="Toyoda A."/>
            <person name="Oliveira C."/>
            <person name="Osipova E."/>
            <person name="Leigh N.D."/>
            <person name="Simon A."/>
            <person name="Yun M.H."/>
        </authorList>
    </citation>
    <scope>NUCLEOTIDE SEQUENCE</scope>
    <source>
        <strain evidence="2">20211129_DDA</strain>
        <tissue evidence="2">Liver</tissue>
    </source>
</reference>
<evidence type="ECO:0000313" key="2">
    <source>
        <dbReference type="EMBL" id="KAJ1161425.1"/>
    </source>
</evidence>
<comment type="caution">
    <text evidence="2">The sequence shown here is derived from an EMBL/GenBank/DDBJ whole genome shotgun (WGS) entry which is preliminary data.</text>
</comment>
<sequence length="95" mass="10255">MVSVLTKARREPRRSTSAVRMLAVCQPPRTKAIAVLVGRRIRQHTPRSRPPALRRTKGGVGPCGSAVAAASWATPPTEEETGRIPPKRGVAARPR</sequence>
<accession>A0AAV7SC74</accession>
<proteinExistence type="predicted"/>
<evidence type="ECO:0000256" key="1">
    <source>
        <dbReference type="SAM" id="MobiDB-lite"/>
    </source>
</evidence>
<organism evidence="2 3">
    <name type="scientific">Pleurodeles waltl</name>
    <name type="common">Iberian ribbed newt</name>
    <dbReference type="NCBI Taxonomy" id="8319"/>
    <lineage>
        <taxon>Eukaryota</taxon>
        <taxon>Metazoa</taxon>
        <taxon>Chordata</taxon>
        <taxon>Craniata</taxon>
        <taxon>Vertebrata</taxon>
        <taxon>Euteleostomi</taxon>
        <taxon>Amphibia</taxon>
        <taxon>Batrachia</taxon>
        <taxon>Caudata</taxon>
        <taxon>Salamandroidea</taxon>
        <taxon>Salamandridae</taxon>
        <taxon>Pleurodelinae</taxon>
        <taxon>Pleurodeles</taxon>
    </lineage>
</organism>
<keyword evidence="3" id="KW-1185">Reference proteome</keyword>
<dbReference type="AlphaFoldDB" id="A0AAV7SC74"/>
<feature type="region of interest" description="Disordered" evidence="1">
    <location>
        <begin position="41"/>
        <end position="95"/>
    </location>
</feature>
<feature type="compositionally biased region" description="Basic residues" evidence="1">
    <location>
        <begin position="41"/>
        <end position="57"/>
    </location>
</feature>